<dbReference type="Proteomes" id="UP000406184">
    <property type="component" value="Unassembled WGS sequence"/>
</dbReference>
<keyword evidence="3" id="KW-1185">Reference proteome</keyword>
<evidence type="ECO:0000313" key="3">
    <source>
        <dbReference type="Proteomes" id="UP000406184"/>
    </source>
</evidence>
<dbReference type="NCBIfam" id="TIGR02185">
    <property type="entry name" value="Trep_Strep"/>
    <property type="match status" value="1"/>
</dbReference>
<sequence>MEQHWKLKDLGLTIVFSVIYFAVVLAATIMGGIHPLLYLFVTALIALVAWIPYMYVMAKVPKAGVVLIMNLVVAIAFVAFGELANLLLGSLIVCSILAEIIRKWAGYKNYKGIVMSYILLSLSNIGSPLYVWVFSDYAISEASEEMSANYAEILSTLTSPWFMVLAIAATVVISIIVGVIAKKFYNKQFANAGII</sequence>
<name>A0A564U3Y6_9FIRM</name>
<proteinExistence type="predicted"/>
<keyword evidence="1" id="KW-1133">Transmembrane helix</keyword>
<dbReference type="AlphaFoldDB" id="A0A564U3Y6"/>
<organism evidence="2 3">
    <name type="scientific">Faecalibacterium prausnitzii</name>
    <dbReference type="NCBI Taxonomy" id="853"/>
    <lineage>
        <taxon>Bacteria</taxon>
        <taxon>Bacillati</taxon>
        <taxon>Bacillota</taxon>
        <taxon>Clostridia</taxon>
        <taxon>Eubacteriales</taxon>
        <taxon>Oscillospiraceae</taxon>
        <taxon>Faecalibacterium</taxon>
    </lineage>
</organism>
<evidence type="ECO:0000256" key="1">
    <source>
        <dbReference type="SAM" id="Phobius"/>
    </source>
</evidence>
<evidence type="ECO:0000313" key="2">
    <source>
        <dbReference type="EMBL" id="VUX14213.1"/>
    </source>
</evidence>
<protein>
    <submittedName>
        <fullName evidence="2">Hypothetical bacterial integral membrane protein (Trep_Strep)</fullName>
    </submittedName>
</protein>
<keyword evidence="1" id="KW-0472">Membrane</keyword>
<feature type="transmembrane region" description="Helical" evidence="1">
    <location>
        <begin position="159"/>
        <end position="181"/>
    </location>
</feature>
<feature type="transmembrane region" description="Helical" evidence="1">
    <location>
        <begin position="36"/>
        <end position="56"/>
    </location>
</feature>
<dbReference type="Pfam" id="PF09605">
    <property type="entry name" value="Trep_Strep"/>
    <property type="match status" value="1"/>
</dbReference>
<dbReference type="EMBL" id="CABHMY010000111">
    <property type="protein sequence ID" value="VUX14213.1"/>
    <property type="molecule type" value="Genomic_DNA"/>
</dbReference>
<keyword evidence="1" id="KW-0812">Transmembrane</keyword>
<reference evidence="2 3" key="1">
    <citation type="submission" date="2019-07" db="EMBL/GenBank/DDBJ databases">
        <authorList>
            <person name="Hibberd C M."/>
            <person name="Gehrig L. J."/>
            <person name="Chang H.-W."/>
            <person name="Venkatesh S."/>
        </authorList>
    </citation>
    <scope>NUCLEOTIDE SEQUENCE [LARGE SCALE GENOMIC DNA]</scope>
    <source>
        <strain evidence="2">Faecalibacterium_prausnitzii_JG_BgPS064</strain>
    </source>
</reference>
<dbReference type="RefSeq" id="WP_158399169.1">
    <property type="nucleotide sequence ID" value="NZ_CABHMY010000111.1"/>
</dbReference>
<dbReference type="InterPro" id="IPR011733">
    <property type="entry name" value="CHP02185_IM"/>
</dbReference>
<accession>A0A564U3Y6</accession>
<feature type="transmembrane region" description="Helical" evidence="1">
    <location>
        <begin position="117"/>
        <end position="139"/>
    </location>
</feature>
<feature type="transmembrane region" description="Helical" evidence="1">
    <location>
        <begin position="12"/>
        <end position="30"/>
    </location>
</feature>
<gene>
    <name evidence="2" type="ORF">FPPS064S07_00978</name>
</gene>